<feature type="compositionally biased region" description="Polar residues" evidence="1">
    <location>
        <begin position="145"/>
        <end position="162"/>
    </location>
</feature>
<dbReference type="Pfam" id="PF03105">
    <property type="entry name" value="SPX"/>
    <property type="match status" value="1"/>
</dbReference>
<reference evidence="3 4" key="1">
    <citation type="journal article" date="2019" name="Nat. Ecol. Evol.">
        <title>Megaphylogeny resolves global patterns of mushroom evolution.</title>
        <authorList>
            <person name="Varga T."/>
            <person name="Krizsan K."/>
            <person name="Foldi C."/>
            <person name="Dima B."/>
            <person name="Sanchez-Garcia M."/>
            <person name="Sanchez-Ramirez S."/>
            <person name="Szollosi G.J."/>
            <person name="Szarkandi J.G."/>
            <person name="Papp V."/>
            <person name="Albert L."/>
            <person name="Andreopoulos W."/>
            <person name="Angelini C."/>
            <person name="Antonin V."/>
            <person name="Barry K.W."/>
            <person name="Bougher N.L."/>
            <person name="Buchanan P."/>
            <person name="Buyck B."/>
            <person name="Bense V."/>
            <person name="Catcheside P."/>
            <person name="Chovatia M."/>
            <person name="Cooper J."/>
            <person name="Damon W."/>
            <person name="Desjardin D."/>
            <person name="Finy P."/>
            <person name="Geml J."/>
            <person name="Haridas S."/>
            <person name="Hughes K."/>
            <person name="Justo A."/>
            <person name="Karasinski D."/>
            <person name="Kautmanova I."/>
            <person name="Kiss B."/>
            <person name="Kocsube S."/>
            <person name="Kotiranta H."/>
            <person name="LaButti K.M."/>
            <person name="Lechner B.E."/>
            <person name="Liimatainen K."/>
            <person name="Lipzen A."/>
            <person name="Lukacs Z."/>
            <person name="Mihaltcheva S."/>
            <person name="Morgado L.N."/>
            <person name="Niskanen T."/>
            <person name="Noordeloos M.E."/>
            <person name="Ohm R.A."/>
            <person name="Ortiz-Santana B."/>
            <person name="Ovrebo C."/>
            <person name="Racz N."/>
            <person name="Riley R."/>
            <person name="Savchenko A."/>
            <person name="Shiryaev A."/>
            <person name="Soop K."/>
            <person name="Spirin V."/>
            <person name="Szebenyi C."/>
            <person name="Tomsovsky M."/>
            <person name="Tulloss R.E."/>
            <person name="Uehling J."/>
            <person name="Grigoriev I.V."/>
            <person name="Vagvolgyi C."/>
            <person name="Papp T."/>
            <person name="Martin F.M."/>
            <person name="Miettinen O."/>
            <person name="Hibbett D.S."/>
            <person name="Nagy L.G."/>
        </authorList>
    </citation>
    <scope>NUCLEOTIDE SEQUENCE [LARGE SCALE GENOMIC DNA]</scope>
    <source>
        <strain evidence="3 4">CBS 166.37</strain>
    </source>
</reference>
<feature type="region of interest" description="Disordered" evidence="1">
    <location>
        <begin position="43"/>
        <end position="162"/>
    </location>
</feature>
<feature type="domain" description="SPX" evidence="2">
    <location>
        <begin position="1"/>
        <end position="375"/>
    </location>
</feature>
<accession>A0A5C3LZY5</accession>
<dbReference type="Proteomes" id="UP000308652">
    <property type="component" value="Unassembled WGS sequence"/>
</dbReference>
<dbReference type="EMBL" id="ML213604">
    <property type="protein sequence ID" value="TFK38117.1"/>
    <property type="molecule type" value="Genomic_DNA"/>
</dbReference>
<dbReference type="InterPro" id="IPR004331">
    <property type="entry name" value="SPX_dom"/>
</dbReference>
<dbReference type="PANTHER" id="PTHR10783:SF103">
    <property type="entry name" value="SOLUTE CARRIER FAMILY 53 MEMBER 1"/>
    <property type="match status" value="1"/>
</dbReference>
<dbReference type="PANTHER" id="PTHR10783">
    <property type="entry name" value="XENOTROPIC AND POLYTROPIC RETROVIRUS RECEPTOR 1-RELATED"/>
    <property type="match status" value="1"/>
</dbReference>
<dbReference type="AlphaFoldDB" id="A0A5C3LZY5"/>
<name>A0A5C3LZY5_9AGAR</name>
<dbReference type="STRING" id="68775.A0A5C3LZY5"/>
<dbReference type="GO" id="GO:0000822">
    <property type="term" value="F:inositol hexakisphosphate binding"/>
    <property type="evidence" value="ECO:0007669"/>
    <property type="project" value="TreeGrafter"/>
</dbReference>
<evidence type="ECO:0000313" key="3">
    <source>
        <dbReference type="EMBL" id="TFK38117.1"/>
    </source>
</evidence>
<feature type="compositionally biased region" description="Basic and acidic residues" evidence="1">
    <location>
        <begin position="297"/>
        <end position="317"/>
    </location>
</feature>
<keyword evidence="4" id="KW-1185">Reference proteome</keyword>
<dbReference type="GO" id="GO:0005794">
    <property type="term" value="C:Golgi apparatus"/>
    <property type="evidence" value="ECO:0007669"/>
    <property type="project" value="TreeGrafter"/>
</dbReference>
<evidence type="ECO:0000313" key="4">
    <source>
        <dbReference type="Proteomes" id="UP000308652"/>
    </source>
</evidence>
<organism evidence="3 4">
    <name type="scientific">Crucibulum laeve</name>
    <dbReference type="NCBI Taxonomy" id="68775"/>
    <lineage>
        <taxon>Eukaryota</taxon>
        <taxon>Fungi</taxon>
        <taxon>Dikarya</taxon>
        <taxon>Basidiomycota</taxon>
        <taxon>Agaricomycotina</taxon>
        <taxon>Agaricomycetes</taxon>
        <taxon>Agaricomycetidae</taxon>
        <taxon>Agaricales</taxon>
        <taxon>Agaricineae</taxon>
        <taxon>Nidulariaceae</taxon>
        <taxon>Crucibulum</taxon>
    </lineage>
</organism>
<evidence type="ECO:0000259" key="2">
    <source>
        <dbReference type="PROSITE" id="PS51382"/>
    </source>
</evidence>
<gene>
    <name evidence="3" type="ORF">BDQ12DRAFT_121686</name>
</gene>
<dbReference type="GO" id="GO:0006817">
    <property type="term" value="P:phosphate ion transport"/>
    <property type="evidence" value="ECO:0007669"/>
    <property type="project" value="TreeGrafter"/>
</dbReference>
<feature type="compositionally biased region" description="Basic and acidic residues" evidence="1">
    <location>
        <begin position="60"/>
        <end position="98"/>
    </location>
</feature>
<protein>
    <submittedName>
        <fullName evidence="3">SPX domain-containing protein</fullName>
    </submittedName>
</protein>
<feature type="compositionally biased region" description="Basic and acidic residues" evidence="1">
    <location>
        <begin position="259"/>
        <end position="269"/>
    </location>
</feature>
<feature type="region of interest" description="Disordered" evidence="1">
    <location>
        <begin position="292"/>
        <end position="320"/>
    </location>
</feature>
<proteinExistence type="predicted"/>
<evidence type="ECO:0000256" key="1">
    <source>
        <dbReference type="SAM" id="MobiDB-lite"/>
    </source>
</evidence>
<dbReference type="GO" id="GO:0016036">
    <property type="term" value="P:cellular response to phosphate starvation"/>
    <property type="evidence" value="ECO:0007669"/>
    <property type="project" value="TreeGrafter"/>
</dbReference>
<feature type="region of interest" description="Disordered" evidence="1">
    <location>
        <begin position="254"/>
        <end position="275"/>
    </location>
</feature>
<dbReference type="GO" id="GO:0005886">
    <property type="term" value="C:plasma membrane"/>
    <property type="evidence" value="ECO:0007669"/>
    <property type="project" value="TreeGrafter"/>
</dbReference>
<dbReference type="OrthoDB" id="9970435at2759"/>
<sequence length="375" mass="42164">MKFARYLQDTQTPEWKRAYIDYRGLKKRITAIRKIQQGLELTDADSPLESTDDLPLDAARASDDHPRTERDLPYGSRERGASRISLPRERSQTLRLSEDENNPSNFVPPTSTVANGRTRSSTRGRRPSFAQGISIPSFRRGRGKSVSSRLNGSQSRPSNPLTSLPLHELLAELSPSELTFFTLLDSELDKVETFYVSREKEMLTRGKMLQEQLAELSDHRKLVLESHPKAPWSSALASTIRSKLKVEIKANAEATVQESKGESTGHDSGVDQQSGKLTTISRVPSLINMRIFSSNSNKDKDKDEDSSSTDGVKENVGKRGVPLSSDPDYYVYAKKKLKKAVLEHYRGAEVLHNYRILNITGFRKALKKFEKVTKV</sequence>
<dbReference type="PROSITE" id="PS51382">
    <property type="entry name" value="SPX"/>
    <property type="match status" value="1"/>
</dbReference>
<feature type="compositionally biased region" description="Polar residues" evidence="1">
    <location>
        <begin position="102"/>
        <end position="115"/>
    </location>
</feature>